<accession>A0A8J5IIX7</accession>
<dbReference type="Proteomes" id="UP000709295">
    <property type="component" value="Unassembled WGS sequence"/>
</dbReference>
<protein>
    <submittedName>
        <fullName evidence="2">Uncharacterized protein</fullName>
    </submittedName>
</protein>
<evidence type="ECO:0000313" key="3">
    <source>
        <dbReference type="Proteomes" id="UP000709295"/>
    </source>
</evidence>
<evidence type="ECO:0000313" key="2">
    <source>
        <dbReference type="EMBL" id="KAG6964140.1"/>
    </source>
</evidence>
<dbReference type="AlphaFoldDB" id="A0A8J5IIX7"/>
<organism evidence="2 3">
    <name type="scientific">Phytophthora aleatoria</name>
    <dbReference type="NCBI Taxonomy" id="2496075"/>
    <lineage>
        <taxon>Eukaryota</taxon>
        <taxon>Sar</taxon>
        <taxon>Stramenopiles</taxon>
        <taxon>Oomycota</taxon>
        <taxon>Peronosporomycetes</taxon>
        <taxon>Peronosporales</taxon>
        <taxon>Peronosporaceae</taxon>
        <taxon>Phytophthora</taxon>
    </lineage>
</organism>
<evidence type="ECO:0000256" key="1">
    <source>
        <dbReference type="SAM" id="MobiDB-lite"/>
    </source>
</evidence>
<gene>
    <name evidence="2" type="ORF">JG688_00007831</name>
</gene>
<keyword evidence="3" id="KW-1185">Reference proteome</keyword>
<reference evidence="2" key="1">
    <citation type="submission" date="2021-01" db="EMBL/GenBank/DDBJ databases">
        <title>Phytophthora aleatoria, a newly-described species from Pinus radiata is distinct from Phytophthora cactorum isolates based on comparative genomics.</title>
        <authorList>
            <person name="Mcdougal R."/>
            <person name="Panda P."/>
            <person name="Williams N."/>
            <person name="Studholme D.J."/>
        </authorList>
    </citation>
    <scope>NUCLEOTIDE SEQUENCE</scope>
    <source>
        <strain evidence="2">NZFS 4037</strain>
    </source>
</reference>
<feature type="region of interest" description="Disordered" evidence="1">
    <location>
        <begin position="295"/>
        <end position="315"/>
    </location>
</feature>
<dbReference type="EMBL" id="JAENGY010000390">
    <property type="protein sequence ID" value="KAG6964140.1"/>
    <property type="molecule type" value="Genomic_DNA"/>
</dbReference>
<name>A0A8J5IIX7_9STRA</name>
<sequence length="315" mass="32423">MRTSFTDAEDKLRVQVAFQFEREGLRITWDYVAGGAVGGGESDGDAITSIGGAANQRSPSNVEDKVLGKGTLVMGPTMKALSVWQSTAGVVRKSVICVSGDEDARSRRWIGPQVHVDIGARGMKTPSGWASEAPPRKKVMIIVGKEVTRGGLAARRVASAARASDMLGAGGDGASLHPTRVTPKSVIRAATKSVDRIAAPYVTSKSVTSVAATKSASHATTKSVASVATSVSSHTKCGTSAAAMSMDRVTKPVTSIAAWSVDSVTAKSSVTSAAANPSSGLATGKSVHTVTARYKHSQSARGIAASPERNKPTTT</sequence>
<proteinExistence type="predicted"/>
<comment type="caution">
    <text evidence="2">The sequence shown here is derived from an EMBL/GenBank/DDBJ whole genome shotgun (WGS) entry which is preliminary data.</text>
</comment>